<feature type="compositionally biased region" description="Basic and acidic residues" evidence="1">
    <location>
        <begin position="587"/>
        <end position="603"/>
    </location>
</feature>
<sequence length="867" mass="94495">MHTLTHPRRTRLTQVLEKKEEEEKKKKKKKQKKKMRAKQHTAFYPTKIPVLHWQLHHFISSPSPGVLYYASGADVYCLDTATKKRRLVTTLPFETRCTASGHGWVCVAGGEEHGQIAIIKLGRDGATGTDVDAALPLDFWDRGAGEPSPGPTTAHIRLERIGDNIINSISIHRLQHAPGKTQDRKSRSGDDDEVVAVLANNDGTVRIYSLTHSVESHVLDLPFEMNHATISPSGDLLLAVGDGSQAYLFLREAKSRPASTKTSNAPPLSSVDCDWSLTSIIQLYNPPNCPNGFFTTAWSSSGALCAVGSECGYIMVIDISLIMSMSSDRGEDAIVQIIGSSRPDNKASDGSVRTMMFAPDGLDLLVWGEDSGRICVGDLRTGLRVKQVVELNSKDESLQKLEVVDLEQVPEDNSPELRQLDQEEDFIRRYRRALDQSDATSAVNFAAEHMEARRRQRERLDGGTLGEARAAQGDDPYGLTHHEQQVLEALRTTRQREEARARGQGTSTRGINYTNLSHFNRNTARSPHLPSPAEFITSNREGSPAGQAYQSARGEHLSNRERALLNASTENRRDFALAGSLRDFVHDRGLREPADPNRDRERTPWQPSAPRRRASVVLPANPSTRLSNVTTAAIVGAERSRIAASRAVPTQAATSSADHSDTDSTTASPNSTSPLDITAVLNIAATIPSSDPWRTIEDAMVGRGPLFESAARAPPISSDSTATTATTTTTNPTNRPEQTDPAYDPDTDLTPDAASEMRRLRHLARARERVRSMSMRDQAAAQTAAAAAVTASPDVAISASVAEYIAANTPFRLARGNYRNGSGGGGSVWQFGTYLRRSTADGARTAGLAMSRDGRTLWAATEEGIFE</sequence>
<dbReference type="PANTHER" id="PTHR43991">
    <property type="entry name" value="WD REPEAT PROTEIN (AFU_ORTHOLOGUE AFUA_8G05640)-RELATED"/>
    <property type="match status" value="1"/>
</dbReference>
<comment type="caution">
    <text evidence="3">The sequence shown here is derived from an EMBL/GenBank/DDBJ whole genome shotgun (WGS) entry which is preliminary data.</text>
</comment>
<gene>
    <name evidence="3" type="ORF">B0A49_01598</name>
</gene>
<feature type="compositionally biased region" description="Low complexity" evidence="1">
    <location>
        <begin position="721"/>
        <end position="730"/>
    </location>
</feature>
<evidence type="ECO:0000313" key="3">
    <source>
        <dbReference type="EMBL" id="TKA78016.1"/>
    </source>
</evidence>
<dbReference type="InterPro" id="IPR036322">
    <property type="entry name" value="WD40_repeat_dom_sf"/>
</dbReference>
<evidence type="ECO:0000313" key="4">
    <source>
        <dbReference type="Proteomes" id="UP000308768"/>
    </source>
</evidence>
<feature type="compositionally biased region" description="Low complexity" evidence="1">
    <location>
        <begin position="652"/>
        <end position="668"/>
    </location>
</feature>
<dbReference type="STRING" id="331657.A0A4U0XNR8"/>
<feature type="compositionally biased region" description="Basic residues" evidence="1">
    <location>
        <begin position="25"/>
        <end position="39"/>
    </location>
</feature>
<organism evidence="3 4">
    <name type="scientific">Cryomyces minteri</name>
    <dbReference type="NCBI Taxonomy" id="331657"/>
    <lineage>
        <taxon>Eukaryota</taxon>
        <taxon>Fungi</taxon>
        <taxon>Dikarya</taxon>
        <taxon>Ascomycota</taxon>
        <taxon>Pezizomycotina</taxon>
        <taxon>Dothideomycetes</taxon>
        <taxon>Dothideomycetes incertae sedis</taxon>
        <taxon>Cryomyces</taxon>
    </lineage>
</organism>
<evidence type="ECO:0000259" key="2">
    <source>
        <dbReference type="Pfam" id="PF10313"/>
    </source>
</evidence>
<protein>
    <recommendedName>
        <fullName evidence="2">DUF2415 domain-containing protein</fullName>
    </recommendedName>
</protein>
<dbReference type="Gene3D" id="2.130.10.10">
    <property type="entry name" value="YVTN repeat-like/Quinoprotein amine dehydrogenase"/>
    <property type="match status" value="1"/>
</dbReference>
<dbReference type="InterPro" id="IPR015943">
    <property type="entry name" value="WD40/YVTN_repeat-like_dom_sf"/>
</dbReference>
<accession>A0A4U0XNR8</accession>
<dbReference type="OrthoDB" id="418169at2759"/>
<name>A0A4U0XNR8_9PEZI</name>
<feature type="region of interest" description="Disordered" evidence="1">
    <location>
        <begin position="708"/>
        <end position="751"/>
    </location>
</feature>
<reference evidence="3 4" key="1">
    <citation type="submission" date="2017-03" db="EMBL/GenBank/DDBJ databases">
        <title>Genomes of endolithic fungi from Antarctica.</title>
        <authorList>
            <person name="Coleine C."/>
            <person name="Masonjones S."/>
            <person name="Stajich J.E."/>
        </authorList>
    </citation>
    <scope>NUCLEOTIDE SEQUENCE [LARGE SCALE GENOMIC DNA]</scope>
    <source>
        <strain evidence="3 4">CCFEE 5187</strain>
    </source>
</reference>
<evidence type="ECO:0000256" key="1">
    <source>
        <dbReference type="SAM" id="MobiDB-lite"/>
    </source>
</evidence>
<dbReference type="AlphaFoldDB" id="A0A4U0XNR8"/>
<keyword evidence="4" id="KW-1185">Reference proteome</keyword>
<dbReference type="PANTHER" id="PTHR43991:SF9">
    <property type="entry name" value="DUF2415 DOMAIN-CONTAINING PROTEIN"/>
    <property type="match status" value="1"/>
</dbReference>
<dbReference type="Pfam" id="PF10313">
    <property type="entry name" value="DUF2415"/>
    <property type="match status" value="1"/>
</dbReference>
<feature type="region of interest" description="Disordered" evidence="1">
    <location>
        <begin position="17"/>
        <end position="39"/>
    </location>
</feature>
<dbReference type="SUPFAM" id="SSF50978">
    <property type="entry name" value="WD40 repeat-like"/>
    <property type="match status" value="1"/>
</dbReference>
<dbReference type="Proteomes" id="UP000308768">
    <property type="component" value="Unassembled WGS sequence"/>
</dbReference>
<dbReference type="InterPro" id="IPR019417">
    <property type="entry name" value="DUF2415"/>
</dbReference>
<dbReference type="EMBL" id="NAJN01000161">
    <property type="protein sequence ID" value="TKA78016.1"/>
    <property type="molecule type" value="Genomic_DNA"/>
</dbReference>
<feature type="region of interest" description="Disordered" evidence="1">
    <location>
        <begin position="587"/>
        <end position="613"/>
    </location>
</feature>
<feature type="region of interest" description="Disordered" evidence="1">
    <location>
        <begin position="642"/>
        <end position="674"/>
    </location>
</feature>
<proteinExistence type="predicted"/>
<feature type="domain" description="DUF2415" evidence="2">
    <location>
        <begin position="350"/>
        <end position="389"/>
    </location>
</feature>